<dbReference type="AlphaFoldDB" id="A0AAV7ZEU0"/>
<feature type="region of interest" description="Disordered" evidence="1">
    <location>
        <begin position="213"/>
        <end position="252"/>
    </location>
</feature>
<reference evidence="3" key="1">
    <citation type="submission" date="2022-08" db="EMBL/GenBank/DDBJ databases">
        <title>Novel sulphate-reducing endosymbionts in the free-living metamonad Anaeramoeba.</title>
        <authorList>
            <person name="Jerlstrom-Hultqvist J."/>
            <person name="Cepicka I."/>
            <person name="Gallot-Lavallee L."/>
            <person name="Salas-Leiva D."/>
            <person name="Curtis B.A."/>
            <person name="Zahonova K."/>
            <person name="Pipaliya S."/>
            <person name="Dacks J."/>
            <person name="Roger A.J."/>
        </authorList>
    </citation>
    <scope>NUCLEOTIDE SEQUENCE</scope>
    <source>
        <strain evidence="3">Busselton2</strain>
    </source>
</reference>
<comment type="caution">
    <text evidence="3">The sequence shown here is derived from an EMBL/GenBank/DDBJ whole genome shotgun (WGS) entry which is preliminary data.</text>
</comment>
<dbReference type="InterPro" id="IPR036322">
    <property type="entry name" value="WD40_repeat_dom_sf"/>
</dbReference>
<dbReference type="GO" id="GO:0003723">
    <property type="term" value="F:RNA binding"/>
    <property type="evidence" value="ECO:0007669"/>
    <property type="project" value="TreeGrafter"/>
</dbReference>
<evidence type="ECO:0000259" key="2">
    <source>
        <dbReference type="Pfam" id="PF20998"/>
    </source>
</evidence>
<evidence type="ECO:0000313" key="4">
    <source>
        <dbReference type="Proteomes" id="UP001146793"/>
    </source>
</evidence>
<dbReference type="PANTHER" id="PTHR15633:SF2">
    <property type="entry name" value="NUCLEOLAR PROTEIN 11"/>
    <property type="match status" value="1"/>
</dbReference>
<protein>
    <submittedName>
        <fullName evidence="3">Nucleolar protein</fullName>
    </submittedName>
</protein>
<feature type="compositionally biased region" description="Basic and acidic residues" evidence="1">
    <location>
        <begin position="213"/>
        <end position="222"/>
    </location>
</feature>
<dbReference type="PANTHER" id="PTHR15633">
    <property type="entry name" value="NUCLEOLAR PROTEIN 11"/>
    <property type="match status" value="1"/>
</dbReference>
<dbReference type="Pfam" id="PF20998">
    <property type="entry name" value="Nol11_C"/>
    <property type="match status" value="1"/>
</dbReference>
<dbReference type="Proteomes" id="UP001146793">
    <property type="component" value="Unassembled WGS sequence"/>
</dbReference>
<organism evidence="3 4">
    <name type="scientific">Anaeramoeba flamelloides</name>
    <dbReference type="NCBI Taxonomy" id="1746091"/>
    <lineage>
        <taxon>Eukaryota</taxon>
        <taxon>Metamonada</taxon>
        <taxon>Anaeramoebidae</taxon>
        <taxon>Anaeramoeba</taxon>
    </lineage>
</organism>
<dbReference type="GO" id="GO:0030490">
    <property type="term" value="P:maturation of SSU-rRNA"/>
    <property type="evidence" value="ECO:0007669"/>
    <property type="project" value="InterPro"/>
</dbReference>
<dbReference type="InterPro" id="IPR048897">
    <property type="entry name" value="Nol11_C"/>
</dbReference>
<dbReference type="PROSITE" id="PS51450">
    <property type="entry name" value="LRR"/>
    <property type="match status" value="1"/>
</dbReference>
<dbReference type="GO" id="GO:0005730">
    <property type="term" value="C:nucleolus"/>
    <property type="evidence" value="ECO:0007669"/>
    <property type="project" value="TreeGrafter"/>
</dbReference>
<sequence>MSSQLLRNLDGKILGIEPDPINKQYIITVENQGICSFDLENGTIAKSYNISPNTLLTHPSFFHPNLEKYVVIQDSNTILTLNFEDKNFEDATKTKIKGNIKFSLTSKKLGNNFLLIDTNGAVSVFNLKTLKVTSEKKLLMDEGSNENVLWSKLIEKRDDLILLVLSKRQSNQQQGFVLRKYLIKKIKNNEKFAILDTTPFILQPPLPVTNLNKKQEQEEKGNQKQKQNKKNKKRKKNNKNHKNNTSNPNSDLTKDQPAIVQCCYSLPSQLFCIWWDINLLSVYKFDLKKDPTLMWYEKQNIGGKAKECNLILSQDKLMYFLCHSTESKKINLNLLNLEYGVSQSTIEINLKKKVKNAKLGPLCRINNFNDGKNNSDKLLITDLLLAVGSELWLCSFEKENYLPLLSSCLQKKNTTTNNNNTTVVASTNTNIQKSEDEFKSFVIIDLEKRLNEKTFSNNSSIKKRNRNRKENDITNKFQSPIILELENSDEIWGETVEQEIEMKNRLIELIDLLENNNDDDDNNNNNKKKKKKNKKEKEKNKKNIQKTFNLLFKNKSEIKYTIPNNLLLKLLKAIFKSNGENFIRELLLQNYLNTSQIPNLIKLFIEYNNLNILILACNHIKDISESDILLLLKHALKLIEEELSINYKDNLFLKRQFMKSLVLSELIPKIINLPINPIFIHHNLKRLEDKEASLLLEIFNYWITYMNKKHFQPRWRSFQVIFDWINLLIDSHFQTFIFNSNSRRVLLELQLNVENFVKFCKNIDELSGLIESTQIGEQGNQDFYSVQVLHIDFLQENNQN</sequence>
<dbReference type="InterPro" id="IPR001611">
    <property type="entry name" value="Leu-rich_rpt"/>
</dbReference>
<feature type="domain" description="Nucleolar protein 11 C-terminal" evidence="2">
    <location>
        <begin position="580"/>
        <end position="790"/>
    </location>
</feature>
<feature type="region of interest" description="Disordered" evidence="1">
    <location>
        <begin position="515"/>
        <end position="540"/>
    </location>
</feature>
<evidence type="ECO:0000256" key="1">
    <source>
        <dbReference type="SAM" id="MobiDB-lite"/>
    </source>
</evidence>
<dbReference type="EMBL" id="JANTQA010000032">
    <property type="protein sequence ID" value="KAJ3439745.1"/>
    <property type="molecule type" value="Genomic_DNA"/>
</dbReference>
<name>A0AAV7ZEU0_9EUKA</name>
<evidence type="ECO:0000313" key="3">
    <source>
        <dbReference type="EMBL" id="KAJ3439745.1"/>
    </source>
</evidence>
<dbReference type="SUPFAM" id="SSF50978">
    <property type="entry name" value="WD40 repeat-like"/>
    <property type="match status" value="1"/>
</dbReference>
<feature type="compositionally biased region" description="Basic residues" evidence="1">
    <location>
        <begin position="226"/>
        <end position="242"/>
    </location>
</feature>
<gene>
    <name evidence="3" type="ORF">M0812_15784</name>
</gene>
<dbReference type="InterPro" id="IPR042859">
    <property type="entry name" value="NOL11"/>
</dbReference>
<proteinExistence type="predicted"/>
<accession>A0AAV7ZEU0</accession>